<dbReference type="GO" id="GO:0042597">
    <property type="term" value="C:periplasmic space"/>
    <property type="evidence" value="ECO:0007669"/>
    <property type="project" value="UniProtKB-SubCell"/>
</dbReference>
<accession>A0A8G2C5X3</accession>
<keyword evidence="8" id="KW-1185">Reference proteome</keyword>
<dbReference type="InterPro" id="IPR007160">
    <property type="entry name" value="DUF362"/>
</dbReference>
<comment type="subcellular location">
    <subcellularLocation>
        <location evidence="1">Periplasm</location>
    </subcellularLocation>
</comment>
<evidence type="ECO:0000256" key="1">
    <source>
        <dbReference type="ARBA" id="ARBA00004418"/>
    </source>
</evidence>
<reference evidence="7 8" key="1">
    <citation type="submission" date="2016-10" db="EMBL/GenBank/DDBJ databases">
        <authorList>
            <person name="Varghese N."/>
            <person name="Submissions S."/>
        </authorList>
    </citation>
    <scope>NUCLEOTIDE SEQUENCE [LARGE SCALE GENOMIC DNA]</scope>
    <source>
        <strain evidence="7 8">DSM 1741</strain>
    </source>
</reference>
<evidence type="ECO:0000313" key="8">
    <source>
        <dbReference type="Proteomes" id="UP000199581"/>
    </source>
</evidence>
<dbReference type="RefSeq" id="WP_092194252.1">
    <property type="nucleotide sequence ID" value="NZ_FOTO01000018.1"/>
</dbReference>
<evidence type="ECO:0000313" key="7">
    <source>
        <dbReference type="EMBL" id="SFM17456.1"/>
    </source>
</evidence>
<proteinExistence type="predicted"/>
<evidence type="ECO:0000256" key="2">
    <source>
        <dbReference type="ARBA" id="ARBA00011771"/>
    </source>
</evidence>
<dbReference type="InterPro" id="IPR006311">
    <property type="entry name" value="TAT_signal"/>
</dbReference>
<dbReference type="InterPro" id="IPR019546">
    <property type="entry name" value="TAT_signal_bac_arc"/>
</dbReference>
<feature type="chain" id="PRO_5034929974" description="DUF362 domain-containing protein" evidence="5">
    <location>
        <begin position="31"/>
        <end position="329"/>
    </location>
</feature>
<comment type="subunit">
    <text evidence="2">Heterodimer of a large and a small subunit.</text>
</comment>
<dbReference type="AlphaFoldDB" id="A0A8G2C5X3"/>
<evidence type="ECO:0000256" key="4">
    <source>
        <dbReference type="ARBA" id="ARBA00023014"/>
    </source>
</evidence>
<keyword evidence="3" id="KW-0479">Metal-binding</keyword>
<dbReference type="OrthoDB" id="9781559at2"/>
<feature type="domain" description="DUF362" evidence="6">
    <location>
        <begin position="66"/>
        <end position="283"/>
    </location>
</feature>
<sequence>MDTHISRRSFLKSSAIALGALAVSGHGVFAAEGQGSEVLFTKDLSPAGLSNIYSKLMQGRRLPGKVAFKVHSGEPGGHHYPAPVLIKGLVQSVGGTIVECNTAYPGKRFKTADHKQALADHGFTAIAPVEIMDEHGSLSLPCPGGKNFKENFVGAGFANYDSCLILSHFKGHAMGGFGGAIKNMSIGIASGEGKMWIHTAGVTRSLDDFSRCFKTDQKLFLESMAEAAGSVMKKMDGNLVYINLMNNLSVDCDCDNNPAAPELDDIGILASFDPVALDRACVDLVYAADKTRSAALRERIESRSGAHTLEHAESLGLGSQKYALVSIDI</sequence>
<name>A0A8G2C5X3_DESNO</name>
<feature type="signal peptide" evidence="5">
    <location>
        <begin position="1"/>
        <end position="30"/>
    </location>
</feature>
<dbReference type="PROSITE" id="PS51318">
    <property type="entry name" value="TAT"/>
    <property type="match status" value="1"/>
</dbReference>
<keyword evidence="4" id="KW-0411">Iron-sulfur</keyword>
<dbReference type="Proteomes" id="UP000199581">
    <property type="component" value="Unassembled WGS sequence"/>
</dbReference>
<dbReference type="NCBIfam" id="TIGR01409">
    <property type="entry name" value="TAT_signal_seq"/>
    <property type="match status" value="1"/>
</dbReference>
<evidence type="ECO:0000256" key="3">
    <source>
        <dbReference type="ARBA" id="ARBA00022723"/>
    </source>
</evidence>
<dbReference type="GO" id="GO:0046872">
    <property type="term" value="F:metal ion binding"/>
    <property type="evidence" value="ECO:0007669"/>
    <property type="project" value="UniProtKB-KW"/>
</dbReference>
<dbReference type="Gene3D" id="3.40.50.11440">
    <property type="match status" value="1"/>
</dbReference>
<dbReference type="GO" id="GO:0051536">
    <property type="term" value="F:iron-sulfur cluster binding"/>
    <property type="evidence" value="ECO:0007669"/>
    <property type="project" value="UniProtKB-KW"/>
</dbReference>
<evidence type="ECO:0000259" key="6">
    <source>
        <dbReference type="Pfam" id="PF04015"/>
    </source>
</evidence>
<keyword evidence="4" id="KW-0408">Iron</keyword>
<organism evidence="7 8">
    <name type="scientific">Desulfomicrobium norvegicum (strain DSM 1741 / NCIMB 8310)</name>
    <name type="common">Desulfovibrio baculatus (strain Norway 4)</name>
    <name type="synonym">Desulfovibrio desulfuricans (strain Norway 4)</name>
    <dbReference type="NCBI Taxonomy" id="52561"/>
    <lineage>
        <taxon>Bacteria</taxon>
        <taxon>Pseudomonadati</taxon>
        <taxon>Thermodesulfobacteriota</taxon>
        <taxon>Desulfovibrionia</taxon>
        <taxon>Desulfovibrionales</taxon>
        <taxon>Desulfomicrobiaceae</taxon>
        <taxon>Desulfomicrobium</taxon>
    </lineage>
</organism>
<comment type="caution">
    <text evidence="7">The sequence shown here is derived from an EMBL/GenBank/DDBJ whole genome shotgun (WGS) entry which is preliminary data.</text>
</comment>
<protein>
    <recommendedName>
        <fullName evidence="6">DUF362 domain-containing protein</fullName>
    </recommendedName>
</protein>
<evidence type="ECO:0000256" key="5">
    <source>
        <dbReference type="SAM" id="SignalP"/>
    </source>
</evidence>
<keyword evidence="5" id="KW-0732">Signal</keyword>
<dbReference type="Pfam" id="PF04015">
    <property type="entry name" value="DUF362"/>
    <property type="match status" value="1"/>
</dbReference>
<gene>
    <name evidence="7" type="ORF">SAMN05421830_11826</name>
</gene>
<dbReference type="EMBL" id="FOTO01000018">
    <property type="protein sequence ID" value="SFM17456.1"/>
    <property type="molecule type" value="Genomic_DNA"/>
</dbReference>